<feature type="active site" evidence="7">
    <location>
        <position position="207"/>
    </location>
</feature>
<dbReference type="Gene3D" id="3.10.170.20">
    <property type="match status" value="1"/>
</dbReference>
<keyword evidence="10" id="KW-0812">Transmembrane</keyword>
<comment type="cofactor">
    <cofactor evidence="8">
        <name>Zn(2+)</name>
        <dbReference type="ChEBI" id="CHEBI:29105"/>
    </cofactor>
    <text evidence="8">Binds 1 zinc ion per subunit.</text>
</comment>
<evidence type="ECO:0000256" key="2">
    <source>
        <dbReference type="ARBA" id="ARBA00022670"/>
    </source>
</evidence>
<dbReference type="FunFam" id="3.10.170.20:FF:000003">
    <property type="entry name" value="GP63-like"/>
    <property type="match status" value="1"/>
</dbReference>
<evidence type="ECO:0000256" key="3">
    <source>
        <dbReference type="ARBA" id="ARBA00022723"/>
    </source>
</evidence>
<dbReference type="RefSeq" id="XP_001305472.1">
    <property type="nucleotide sequence ID" value="XM_001305471.1"/>
</dbReference>
<dbReference type="GO" id="GO:0046872">
    <property type="term" value="F:metal ion binding"/>
    <property type="evidence" value="ECO:0007669"/>
    <property type="project" value="UniProtKB-KW"/>
</dbReference>
<dbReference type="VEuPathDB" id="TrichDB:TVAG_074250"/>
<evidence type="ECO:0000313" key="13">
    <source>
        <dbReference type="Proteomes" id="UP000001542"/>
    </source>
</evidence>
<comment type="similarity">
    <text evidence="1">Belongs to the peptidase M8 family.</text>
</comment>
<dbReference type="KEGG" id="tva:4750258"/>
<reference evidence="12" key="2">
    <citation type="journal article" date="2007" name="Science">
        <title>Draft genome sequence of the sexually transmitted pathogen Trichomonas vaginalis.</title>
        <authorList>
            <person name="Carlton J.M."/>
            <person name="Hirt R.P."/>
            <person name="Silva J.C."/>
            <person name="Delcher A.L."/>
            <person name="Schatz M."/>
            <person name="Zhao Q."/>
            <person name="Wortman J.R."/>
            <person name="Bidwell S.L."/>
            <person name="Alsmark U.C.M."/>
            <person name="Besteiro S."/>
            <person name="Sicheritz-Ponten T."/>
            <person name="Noel C.J."/>
            <person name="Dacks J.B."/>
            <person name="Foster P.G."/>
            <person name="Simillion C."/>
            <person name="Van de Peer Y."/>
            <person name="Miranda-Saavedra D."/>
            <person name="Barton G.J."/>
            <person name="Westrop G.D."/>
            <person name="Mueller S."/>
            <person name="Dessi D."/>
            <person name="Fiori P.L."/>
            <person name="Ren Q."/>
            <person name="Paulsen I."/>
            <person name="Zhang H."/>
            <person name="Bastida-Corcuera F.D."/>
            <person name="Simoes-Barbosa A."/>
            <person name="Brown M.T."/>
            <person name="Hayes R.D."/>
            <person name="Mukherjee M."/>
            <person name="Okumura C.Y."/>
            <person name="Schneider R."/>
            <person name="Smith A.J."/>
            <person name="Vanacova S."/>
            <person name="Villalvazo M."/>
            <person name="Haas B.J."/>
            <person name="Pertea M."/>
            <person name="Feldblyum T.V."/>
            <person name="Utterback T.R."/>
            <person name="Shu C.L."/>
            <person name="Osoegawa K."/>
            <person name="de Jong P.J."/>
            <person name="Hrdy I."/>
            <person name="Horvathova L."/>
            <person name="Zubacova Z."/>
            <person name="Dolezal P."/>
            <person name="Malik S.B."/>
            <person name="Logsdon J.M. Jr."/>
            <person name="Henze K."/>
            <person name="Gupta A."/>
            <person name="Wang C.C."/>
            <person name="Dunne R.L."/>
            <person name="Upcroft J.A."/>
            <person name="Upcroft P."/>
            <person name="White O."/>
            <person name="Salzberg S.L."/>
            <person name="Tang P."/>
            <person name="Chiu C.-H."/>
            <person name="Lee Y.-S."/>
            <person name="Embley T.M."/>
            <person name="Coombs G.H."/>
            <person name="Mottram J.C."/>
            <person name="Tachezy J."/>
            <person name="Fraser-Liggett C.M."/>
            <person name="Johnson P.J."/>
        </authorList>
    </citation>
    <scope>NUCLEOTIDE SEQUENCE [LARGE SCALE GENOMIC DNA]</scope>
    <source>
        <strain evidence="12">G3</strain>
    </source>
</reference>
<proteinExistence type="inferred from homology"/>
<keyword evidence="10" id="KW-0472">Membrane</keyword>
<dbReference type="GO" id="GO:0016020">
    <property type="term" value="C:membrane"/>
    <property type="evidence" value="ECO:0007669"/>
    <property type="project" value="InterPro"/>
</dbReference>
<dbReference type="FunFam" id="3.90.132.10:FF:000007">
    <property type="entry name" value="GP63-like"/>
    <property type="match status" value="1"/>
</dbReference>
<organism evidence="12 13">
    <name type="scientific">Trichomonas vaginalis (strain ATCC PRA-98 / G3)</name>
    <dbReference type="NCBI Taxonomy" id="412133"/>
    <lineage>
        <taxon>Eukaryota</taxon>
        <taxon>Metamonada</taxon>
        <taxon>Parabasalia</taxon>
        <taxon>Trichomonadida</taxon>
        <taxon>Trichomonadidae</taxon>
        <taxon>Trichomonas</taxon>
    </lineage>
</organism>
<evidence type="ECO:0000256" key="5">
    <source>
        <dbReference type="ARBA" id="ARBA00022833"/>
    </source>
</evidence>
<evidence type="ECO:0000256" key="11">
    <source>
        <dbReference type="SAM" id="SignalP"/>
    </source>
</evidence>
<evidence type="ECO:0000313" key="12">
    <source>
        <dbReference type="EMBL" id="EAX92542.1"/>
    </source>
</evidence>
<evidence type="ECO:0000256" key="1">
    <source>
        <dbReference type="ARBA" id="ARBA00005860"/>
    </source>
</evidence>
<evidence type="ECO:0000256" key="9">
    <source>
        <dbReference type="SAM" id="MobiDB-lite"/>
    </source>
</evidence>
<keyword evidence="11" id="KW-0732">Signal</keyword>
<dbReference type="PANTHER" id="PTHR10942:SF0">
    <property type="entry name" value="LEISHMANOLYSIN-LIKE PEPTIDASE"/>
    <property type="match status" value="1"/>
</dbReference>
<reference evidence="12" key="1">
    <citation type="submission" date="2006-10" db="EMBL/GenBank/DDBJ databases">
        <authorList>
            <person name="Amadeo P."/>
            <person name="Zhao Q."/>
            <person name="Wortman J."/>
            <person name="Fraser-Liggett C."/>
            <person name="Carlton J."/>
        </authorList>
    </citation>
    <scope>NUCLEOTIDE SEQUENCE</scope>
    <source>
        <strain evidence="12">G3</strain>
    </source>
</reference>
<dbReference type="InterPro" id="IPR001577">
    <property type="entry name" value="Peptidase_M8"/>
</dbReference>
<name>A2FRC2_TRIV3</name>
<keyword evidence="4" id="KW-0378">Hydrolase</keyword>
<dbReference type="OrthoDB" id="289255at2759"/>
<feature type="binding site" evidence="8">
    <location>
        <position position="292"/>
    </location>
    <ligand>
        <name>Zn(2+)</name>
        <dbReference type="ChEBI" id="CHEBI:29105"/>
        <note>catalytic</note>
    </ligand>
</feature>
<dbReference type="VEuPathDB" id="TrichDB:TVAGG3_0735600"/>
<keyword evidence="2" id="KW-0645">Protease</keyword>
<feature type="compositionally biased region" description="Basic residues" evidence="9">
    <location>
        <begin position="633"/>
        <end position="645"/>
    </location>
</feature>
<dbReference type="GO" id="GO:0007155">
    <property type="term" value="P:cell adhesion"/>
    <property type="evidence" value="ECO:0007669"/>
    <property type="project" value="InterPro"/>
</dbReference>
<keyword evidence="3 8" id="KW-0479">Metal-binding</keyword>
<feature type="binding site" evidence="8">
    <location>
        <position position="210"/>
    </location>
    <ligand>
        <name>Zn(2+)</name>
        <dbReference type="ChEBI" id="CHEBI:29105"/>
        <note>catalytic</note>
    </ligand>
</feature>
<dbReference type="GO" id="GO:0005737">
    <property type="term" value="C:cytoplasm"/>
    <property type="evidence" value="ECO:0000318"/>
    <property type="project" value="GO_Central"/>
</dbReference>
<dbReference type="SUPFAM" id="SSF55486">
    <property type="entry name" value="Metalloproteases ('zincins'), catalytic domain"/>
    <property type="match status" value="1"/>
</dbReference>
<dbReference type="GO" id="GO:0006508">
    <property type="term" value="P:proteolysis"/>
    <property type="evidence" value="ECO:0007669"/>
    <property type="project" value="UniProtKB-KW"/>
</dbReference>
<accession>A2FRC2</accession>
<gene>
    <name evidence="12" type="ORF">TVAG_074250</name>
</gene>
<feature type="binding site" evidence="8">
    <location>
        <position position="206"/>
    </location>
    <ligand>
        <name>Zn(2+)</name>
        <dbReference type="ChEBI" id="CHEBI:29105"/>
        <note>catalytic</note>
    </ligand>
</feature>
<protein>
    <submittedName>
        <fullName evidence="12">GP63-like</fullName>
    </submittedName>
</protein>
<dbReference type="AlphaFoldDB" id="A2FRC2"/>
<feature type="region of interest" description="Disordered" evidence="9">
    <location>
        <begin position="621"/>
        <end position="697"/>
    </location>
</feature>
<feature type="chain" id="PRO_5002643556" evidence="11">
    <location>
        <begin position="18"/>
        <end position="697"/>
    </location>
</feature>
<keyword evidence="10" id="KW-1133">Transmembrane helix</keyword>
<keyword evidence="6 8" id="KW-0482">Metalloprotease</keyword>
<sequence>MIFLLFFCFTLEHYHCASEKFSLKTKPRSVPELNSNKRRLHSTNRQPIRITFDFDLLNPSNPDPLRCDEVGQNITWSEDPQYSLQCTKEMILNAAGRDVITNTLNNVKTYLEKFLSVERLEQNIESTNLKNFYTMPSKTYTNTDLVIHVVSRPFADAYYSISTIVSSLETTKRPIEAVICINPTLISSKAENETMRTSNYFFACLHEITHCLGFISTFYEYYHPRDSNTPYAAPLCNLTLYGIKRTYLVTPKAHTYAKRHYNAGTIIGDDGTVCPSGIELENSGTEAQQLSHLEARMFYSDYMLAVLIQTDTEPFHRFTDATLAVLLDTGNYDLDYHYMRPLVWGNKDGFPPGSTEVDNFHILPPQEVFPEGYIVVDPTTNYDVCNFDFKSYGNNIMSTKSPDCSKTTSEYCSGKSFYNPKNRSQIADDSIFDFQLIKYPHTCFDGYATIPGNLECLKYVLTDSFVTFTLPKDFRYPLQNITCDSSSSHEFKEYNYINNAGVKKYTKYKCPDFERFRRTINLFNSYFDSDPFDLNTRQQYRIVPDEADVAEESPRESLPTNYIPITPTESSFVNTSDFSYLGTKLTKSTFYGVSITAVLVVVVCMLLCFIGRNAFKTRVEDMDAEESEDGEHKKKRKKRTKKHHKNNDEKEIDLKSDDFKSDHEVKTVPSDENKTNNNNNKSSDENKRKHRKRRRKE</sequence>
<dbReference type="Gene3D" id="3.90.132.10">
    <property type="entry name" value="Leishmanolysin , domain 2"/>
    <property type="match status" value="1"/>
</dbReference>
<evidence type="ECO:0000256" key="8">
    <source>
        <dbReference type="PIRSR" id="PIRSR601577-2"/>
    </source>
</evidence>
<feature type="transmembrane region" description="Helical" evidence="10">
    <location>
        <begin position="590"/>
        <end position="610"/>
    </location>
</feature>
<feature type="compositionally biased region" description="Basic and acidic residues" evidence="9">
    <location>
        <begin position="646"/>
        <end position="674"/>
    </location>
</feature>
<evidence type="ECO:0000256" key="7">
    <source>
        <dbReference type="PIRSR" id="PIRSR601577-1"/>
    </source>
</evidence>
<dbReference type="EMBL" id="DS113961">
    <property type="protein sequence ID" value="EAX92542.1"/>
    <property type="molecule type" value="Genomic_DNA"/>
</dbReference>
<dbReference type="Proteomes" id="UP000001542">
    <property type="component" value="Unassembled WGS sequence"/>
</dbReference>
<dbReference type="InParanoid" id="A2FRC2"/>
<evidence type="ECO:0000256" key="6">
    <source>
        <dbReference type="ARBA" id="ARBA00023049"/>
    </source>
</evidence>
<keyword evidence="5 8" id="KW-0862">Zinc</keyword>
<keyword evidence="13" id="KW-1185">Reference proteome</keyword>
<dbReference type="Pfam" id="PF01457">
    <property type="entry name" value="Peptidase_M8"/>
    <property type="match status" value="1"/>
</dbReference>
<dbReference type="PANTHER" id="PTHR10942">
    <property type="entry name" value="LEISHMANOLYSIN-LIKE PEPTIDASE"/>
    <property type="match status" value="1"/>
</dbReference>
<dbReference type="eggNOG" id="KOG2556">
    <property type="taxonomic scope" value="Eukaryota"/>
</dbReference>
<dbReference type="SMR" id="A2FRC2"/>
<dbReference type="GO" id="GO:0004222">
    <property type="term" value="F:metalloendopeptidase activity"/>
    <property type="evidence" value="ECO:0007669"/>
    <property type="project" value="InterPro"/>
</dbReference>
<feature type="signal peptide" evidence="11">
    <location>
        <begin position="1"/>
        <end position="17"/>
    </location>
</feature>
<feature type="compositionally biased region" description="Basic residues" evidence="9">
    <location>
        <begin position="688"/>
        <end position="697"/>
    </location>
</feature>
<evidence type="ECO:0000256" key="4">
    <source>
        <dbReference type="ARBA" id="ARBA00022801"/>
    </source>
</evidence>
<dbReference type="GO" id="GO:0008233">
    <property type="term" value="F:peptidase activity"/>
    <property type="evidence" value="ECO:0000318"/>
    <property type="project" value="GO_Central"/>
</dbReference>
<evidence type="ECO:0000256" key="10">
    <source>
        <dbReference type="SAM" id="Phobius"/>
    </source>
</evidence>